<proteinExistence type="predicted"/>
<dbReference type="PROSITE" id="PS51257">
    <property type="entry name" value="PROKAR_LIPOPROTEIN"/>
    <property type="match status" value="1"/>
</dbReference>
<dbReference type="InterPro" id="IPR030678">
    <property type="entry name" value="Peptide/Ni-bd"/>
</dbReference>
<organism evidence="4 5">
    <name type="scientific">Mesobacillus selenatarsenatis (strain DSM 18680 / JCM 14380 / FERM P-15431 / SF-1)</name>
    <dbReference type="NCBI Taxonomy" id="1321606"/>
    <lineage>
        <taxon>Bacteria</taxon>
        <taxon>Bacillati</taxon>
        <taxon>Bacillota</taxon>
        <taxon>Bacilli</taxon>
        <taxon>Bacillales</taxon>
        <taxon>Bacillaceae</taxon>
        <taxon>Mesobacillus</taxon>
    </lineage>
</organism>
<evidence type="ECO:0000313" key="4">
    <source>
        <dbReference type="EMBL" id="GAM13207.1"/>
    </source>
</evidence>
<dbReference type="EMBL" id="BASE01000028">
    <property type="protein sequence ID" value="GAM13207.1"/>
    <property type="molecule type" value="Genomic_DNA"/>
</dbReference>
<dbReference type="PIRSF" id="PIRSF002741">
    <property type="entry name" value="MppA"/>
    <property type="match status" value="1"/>
</dbReference>
<feature type="compositionally biased region" description="Basic and acidic residues" evidence="1">
    <location>
        <begin position="37"/>
        <end position="46"/>
    </location>
</feature>
<dbReference type="InterPro" id="IPR000914">
    <property type="entry name" value="SBP_5_dom"/>
</dbReference>
<dbReference type="RefSeq" id="WP_041965073.1">
    <property type="nucleotide sequence ID" value="NZ_BASE01000028.1"/>
</dbReference>
<dbReference type="GO" id="GO:0042597">
    <property type="term" value="C:periplasmic space"/>
    <property type="evidence" value="ECO:0007669"/>
    <property type="project" value="UniProtKB-ARBA"/>
</dbReference>
<gene>
    <name evidence="4" type="ORF">SAMD00020551_1345</name>
</gene>
<comment type="caution">
    <text evidence="4">The sequence shown here is derived from an EMBL/GenBank/DDBJ whole genome shotgun (WGS) entry which is preliminary data.</text>
</comment>
<dbReference type="GO" id="GO:0015833">
    <property type="term" value="P:peptide transport"/>
    <property type="evidence" value="ECO:0007669"/>
    <property type="project" value="TreeGrafter"/>
</dbReference>
<dbReference type="GO" id="GO:1904680">
    <property type="term" value="F:peptide transmembrane transporter activity"/>
    <property type="evidence" value="ECO:0007669"/>
    <property type="project" value="TreeGrafter"/>
</dbReference>
<feature type="domain" description="Solute-binding protein family 5" evidence="3">
    <location>
        <begin position="100"/>
        <end position="462"/>
    </location>
</feature>
<dbReference type="Gene3D" id="3.40.190.10">
    <property type="entry name" value="Periplasmic binding protein-like II"/>
    <property type="match status" value="1"/>
</dbReference>
<protein>
    <submittedName>
        <fullName evidence="4">Oligopeptide ABC transporter, periplasmic oligopeptide-binding protein OppA</fullName>
    </submittedName>
</protein>
<dbReference type="PANTHER" id="PTHR30290">
    <property type="entry name" value="PERIPLASMIC BINDING COMPONENT OF ABC TRANSPORTER"/>
    <property type="match status" value="1"/>
</dbReference>
<dbReference type="InterPro" id="IPR039424">
    <property type="entry name" value="SBP_5"/>
</dbReference>
<feature type="region of interest" description="Disordered" evidence="1">
    <location>
        <begin position="32"/>
        <end position="57"/>
    </location>
</feature>
<dbReference type="Pfam" id="PF00496">
    <property type="entry name" value="SBP_bac_5"/>
    <property type="match status" value="1"/>
</dbReference>
<dbReference type="SUPFAM" id="SSF53850">
    <property type="entry name" value="Periplasmic binding protein-like II"/>
    <property type="match status" value="1"/>
</dbReference>
<dbReference type="Gene3D" id="3.10.105.10">
    <property type="entry name" value="Dipeptide-binding Protein, Domain 3"/>
    <property type="match status" value="1"/>
</dbReference>
<name>A0A0A8X2E5_MESS1</name>
<keyword evidence="2" id="KW-0732">Signal</keyword>
<dbReference type="AlphaFoldDB" id="A0A0A8X2E5"/>
<reference evidence="4 5" key="1">
    <citation type="submission" date="2013-06" db="EMBL/GenBank/DDBJ databases">
        <title>Whole genome shotgun sequence of Bacillus selenatarsenatis SF-1.</title>
        <authorList>
            <person name="Kuroda M."/>
            <person name="Sei K."/>
            <person name="Yamashita M."/>
            <person name="Ike M."/>
        </authorList>
    </citation>
    <scope>NUCLEOTIDE SEQUENCE [LARGE SCALE GENOMIC DNA]</scope>
    <source>
        <strain evidence="4 5">SF-1</strain>
    </source>
</reference>
<evidence type="ECO:0000259" key="3">
    <source>
        <dbReference type="Pfam" id="PF00496"/>
    </source>
</evidence>
<feature type="signal peptide" evidence="2">
    <location>
        <begin position="1"/>
        <end position="19"/>
    </location>
</feature>
<feature type="chain" id="PRO_5039624811" evidence="2">
    <location>
        <begin position="20"/>
        <end position="546"/>
    </location>
</feature>
<dbReference type="STRING" id="1321606.SAMD00020551_1345"/>
<dbReference type="Proteomes" id="UP000031014">
    <property type="component" value="Unassembled WGS sequence"/>
</dbReference>
<dbReference type="Gene3D" id="3.90.76.10">
    <property type="entry name" value="Dipeptide-binding Protein, Domain 1"/>
    <property type="match status" value="1"/>
</dbReference>
<keyword evidence="5" id="KW-1185">Reference proteome</keyword>
<evidence type="ECO:0000256" key="2">
    <source>
        <dbReference type="SAM" id="SignalP"/>
    </source>
</evidence>
<evidence type="ECO:0000256" key="1">
    <source>
        <dbReference type="SAM" id="MobiDB-lite"/>
    </source>
</evidence>
<accession>A0A0A8X2E5</accession>
<dbReference type="OrthoDB" id="9796817at2"/>
<dbReference type="CDD" id="cd08512">
    <property type="entry name" value="PBP2_NikA_DppA_OppA_like_7"/>
    <property type="match status" value="1"/>
</dbReference>
<evidence type="ECO:0000313" key="5">
    <source>
        <dbReference type="Proteomes" id="UP000031014"/>
    </source>
</evidence>
<dbReference type="GO" id="GO:0043190">
    <property type="term" value="C:ATP-binding cassette (ABC) transporter complex"/>
    <property type="evidence" value="ECO:0007669"/>
    <property type="project" value="InterPro"/>
</dbReference>
<sequence length="546" mass="61374">MKRKSILFKVMAMTLILLLALTGCNKYNQETTTTPAEGKKEEKNETPAEPQGSGNPEVFNFATNQDIPHLDPHGTAANTSFRVTYMLYDRLVTYDGTDTEVKPQLAEKWDVSDDGLTYTFYLNKEAKFHDGTPVTAEAVQYSFTRAIDIGKSAAGQFKKVISKDSFEIVDDHTIKITLEKPFAPFIKTLGTVFANIVNPKLAENHGDDLGESYLADKGYGSGPYILESWDRGQKIVLKANENYWGEVPKLKTVNIMIVNEPSTARLMLEKGEVDLLDYSMLSPDVMKQMEGTEGIDVITQPGYQIDDIAINMEKKPLDNVKVRQALAHAVNYDSINNDILLGAGKRIGGIIPEGMFGYNPDVKQYDFDLDKAKALLEEAGLGDGFETEILISENNEVRKNIAVMMQSDFKKIGVDLKIKTLAWPTFLETVTSGGHQLALAAWTPDYADPDYNLWYFAHSTSKGPGFNLAFYENSKVDQLLEEGRKTVDEGRREEIYKEIQAVMSEEVPYIFPAQRLVQATQRSWVKGYEINPMNTWYVPFQKMTKE</sequence>